<evidence type="ECO:0000313" key="2">
    <source>
        <dbReference type="Proteomes" id="UP000324585"/>
    </source>
</evidence>
<dbReference type="InterPro" id="IPR014952">
    <property type="entry name" value="DUF1823"/>
</dbReference>
<organism evidence="1 2">
    <name type="scientific">Porphyridium purpureum</name>
    <name type="common">Red alga</name>
    <name type="synonym">Porphyridium cruentum</name>
    <dbReference type="NCBI Taxonomy" id="35688"/>
    <lineage>
        <taxon>Eukaryota</taxon>
        <taxon>Rhodophyta</taxon>
        <taxon>Bangiophyceae</taxon>
        <taxon>Porphyridiales</taxon>
        <taxon>Porphyridiaceae</taxon>
        <taxon>Porphyridium</taxon>
    </lineage>
</organism>
<protein>
    <submittedName>
        <fullName evidence="1">Uncharacterized protein</fullName>
    </submittedName>
</protein>
<comment type="caution">
    <text evidence="1">The sequence shown here is derived from an EMBL/GenBank/DDBJ whole genome shotgun (WGS) entry which is preliminary data.</text>
</comment>
<reference evidence="2" key="1">
    <citation type="journal article" date="2019" name="Nat. Commun.">
        <title>Expansion of phycobilisome linker gene families in mesophilic red algae.</title>
        <authorList>
            <person name="Lee J."/>
            <person name="Kim D."/>
            <person name="Bhattacharya D."/>
            <person name="Yoon H.S."/>
        </authorList>
    </citation>
    <scope>NUCLEOTIDE SEQUENCE [LARGE SCALE GENOMIC DNA]</scope>
    <source>
        <strain evidence="2">CCMP 1328</strain>
    </source>
</reference>
<evidence type="ECO:0000313" key="1">
    <source>
        <dbReference type="EMBL" id="KAA8496640.1"/>
    </source>
</evidence>
<dbReference type="AlphaFoldDB" id="A0A5J4Z038"/>
<dbReference type="EMBL" id="VRMN01000002">
    <property type="protein sequence ID" value="KAA8496640.1"/>
    <property type="molecule type" value="Genomic_DNA"/>
</dbReference>
<gene>
    <name evidence="1" type="ORF">FVE85_0369</name>
</gene>
<accession>A0A5J4Z038</accession>
<proteinExistence type="predicted"/>
<sequence length="336" mass="37539">MYVAFVGAHAAARIPRHEVGRFGCAISVRNGRAADCARSGVPRLRRTRHALRLSMHDGAENTAGRVDIDAPPQLTEFDAERDFAWVGQQVQAWLDAEFIPQTCHAQIGSACTEILQKFVADASEPQASDMDTDMAAAVLHVAVSLQERPVFADAFVGPFDVANKVSELLFRRANREVCSCDQSDDERDRAHTETVIRKIRVAQSDALQRMLFMREIVECLRTDHADFEVLNICLWLALGFEYDASTGAWDGARVERQEVLDLMANSATPPDFMRSKPALAILERDIEEDDRVEEGIAEYMETLAGRDLVKALEKKNTESFALRSTAVGWLHNFGDW</sequence>
<dbReference type="Proteomes" id="UP000324585">
    <property type="component" value="Unassembled WGS sequence"/>
</dbReference>
<name>A0A5J4Z038_PORPP</name>
<dbReference type="OrthoDB" id="530342at2759"/>
<keyword evidence="2" id="KW-1185">Reference proteome</keyword>
<dbReference type="Pfam" id="PF08853">
    <property type="entry name" value="DUF1823"/>
    <property type="match status" value="1"/>
</dbReference>